<proteinExistence type="predicted"/>
<organism evidence="3 4">
    <name type="scientific">Heterostelium pallidum (strain ATCC 26659 / Pp 5 / PN500)</name>
    <name type="common">Cellular slime mold</name>
    <name type="synonym">Polysphondylium pallidum</name>
    <dbReference type="NCBI Taxonomy" id="670386"/>
    <lineage>
        <taxon>Eukaryota</taxon>
        <taxon>Amoebozoa</taxon>
        <taxon>Evosea</taxon>
        <taxon>Eumycetozoa</taxon>
        <taxon>Dictyostelia</taxon>
        <taxon>Acytosteliales</taxon>
        <taxon>Acytosteliaceae</taxon>
        <taxon>Heterostelium</taxon>
    </lineage>
</organism>
<feature type="compositionally biased region" description="Basic and acidic residues" evidence="1">
    <location>
        <begin position="36"/>
        <end position="49"/>
    </location>
</feature>
<evidence type="ECO:0000313" key="3">
    <source>
        <dbReference type="EMBL" id="EFA82895.1"/>
    </source>
</evidence>
<feature type="signal peptide" evidence="2">
    <location>
        <begin position="1"/>
        <end position="19"/>
    </location>
</feature>
<comment type="caution">
    <text evidence="3">The sequence shown here is derived from an EMBL/GenBank/DDBJ whole genome shotgun (WGS) entry which is preliminary data.</text>
</comment>
<protein>
    <submittedName>
        <fullName evidence="3">Uncharacterized protein</fullName>
    </submittedName>
</protein>
<keyword evidence="2" id="KW-0732">Signal</keyword>
<dbReference type="AlphaFoldDB" id="D3B6C5"/>
<gene>
    <name evidence="3" type="ORF">PPL_03673</name>
</gene>
<name>D3B6C5_HETP5</name>
<evidence type="ECO:0000256" key="2">
    <source>
        <dbReference type="SAM" id="SignalP"/>
    </source>
</evidence>
<reference evidence="3 4" key="1">
    <citation type="journal article" date="2011" name="Genome Res.">
        <title>Phylogeny-wide analysis of social amoeba genomes highlights ancient origins for complex intercellular communication.</title>
        <authorList>
            <person name="Heidel A.J."/>
            <person name="Lawal H.M."/>
            <person name="Felder M."/>
            <person name="Schilde C."/>
            <person name="Helps N.R."/>
            <person name="Tunggal B."/>
            <person name="Rivero F."/>
            <person name="John U."/>
            <person name="Schleicher M."/>
            <person name="Eichinger L."/>
            <person name="Platzer M."/>
            <person name="Noegel A.A."/>
            <person name="Schaap P."/>
            <person name="Gloeckner G."/>
        </authorList>
    </citation>
    <scope>NUCLEOTIDE SEQUENCE [LARGE SCALE GENOMIC DNA]</scope>
    <source>
        <strain evidence="4">ATCC 26659 / Pp 5 / PN500</strain>
    </source>
</reference>
<keyword evidence="4" id="KW-1185">Reference proteome</keyword>
<dbReference type="InParanoid" id="D3B6C5"/>
<evidence type="ECO:0000313" key="4">
    <source>
        <dbReference type="Proteomes" id="UP000001396"/>
    </source>
</evidence>
<dbReference type="Proteomes" id="UP000001396">
    <property type="component" value="Unassembled WGS sequence"/>
</dbReference>
<dbReference type="RefSeq" id="XP_020435012.1">
    <property type="nucleotide sequence ID" value="XM_020574598.1"/>
</dbReference>
<evidence type="ECO:0000256" key="1">
    <source>
        <dbReference type="SAM" id="MobiDB-lite"/>
    </source>
</evidence>
<sequence length="49" mass="5668">MNSFFQTLSAIALIIVLMSLELKPKPKSRRTAPVKLHQEFEDEQPIKQD</sequence>
<dbReference type="GeneID" id="31359160"/>
<dbReference type="EMBL" id="ADBJ01000017">
    <property type="protein sequence ID" value="EFA82895.1"/>
    <property type="molecule type" value="Genomic_DNA"/>
</dbReference>
<feature type="region of interest" description="Disordered" evidence="1">
    <location>
        <begin position="26"/>
        <end position="49"/>
    </location>
</feature>
<feature type="chain" id="PRO_5003040848" evidence="2">
    <location>
        <begin position="20"/>
        <end position="49"/>
    </location>
</feature>
<accession>D3B6C5</accession>